<dbReference type="EMBL" id="JBJUIK010000004">
    <property type="protein sequence ID" value="KAL3530229.1"/>
    <property type="molecule type" value="Genomic_DNA"/>
</dbReference>
<dbReference type="GO" id="GO:0010468">
    <property type="term" value="P:regulation of gene expression"/>
    <property type="evidence" value="ECO:0007669"/>
    <property type="project" value="UniProtKB-ARBA"/>
</dbReference>
<gene>
    <name evidence="4" type="ORF">ACH5RR_009551</name>
</gene>
<proteinExistence type="inferred from homology"/>
<evidence type="ECO:0000313" key="5">
    <source>
        <dbReference type="Proteomes" id="UP001630127"/>
    </source>
</evidence>
<name>A0ABD3AF07_9GENT</name>
<dbReference type="PANTHER" id="PTHR31662:SF33">
    <property type="entry name" value="DNA-BINDING STOREKEEPER PROTEIN TRANSCRIPTIONAL REGULATOR-LIKE PROTEIN"/>
    <property type="match status" value="1"/>
</dbReference>
<reference evidence="4 5" key="1">
    <citation type="submission" date="2024-11" db="EMBL/GenBank/DDBJ databases">
        <title>A near-complete genome assembly of Cinchona calisaya.</title>
        <authorList>
            <person name="Lian D.C."/>
            <person name="Zhao X.W."/>
            <person name="Wei L."/>
        </authorList>
    </citation>
    <scope>NUCLEOTIDE SEQUENCE [LARGE SCALE GENOMIC DNA]</scope>
    <source>
        <tissue evidence="4">Nenye</tissue>
    </source>
</reference>
<feature type="region of interest" description="Disordered" evidence="2">
    <location>
        <begin position="296"/>
        <end position="317"/>
    </location>
</feature>
<comment type="caution">
    <text evidence="4">The sequence shown here is derived from an EMBL/GenBank/DDBJ whole genome shotgun (WGS) entry which is preliminary data.</text>
</comment>
<feature type="compositionally biased region" description="Polar residues" evidence="2">
    <location>
        <begin position="102"/>
        <end position="111"/>
    </location>
</feature>
<evidence type="ECO:0000256" key="1">
    <source>
        <dbReference type="ARBA" id="ARBA00010820"/>
    </source>
</evidence>
<sequence>MNVFVNSYLRSNADPELVRQRIDNLEVYYMARRHMLERGRDRAEIWPLPVQEIYALSHRLWSECRYSESETNEDETNLYGPPVFHDSTSLDEPSSVHGRQVVDQTNQASTSRTHHSHDFDTPTPNPSPSAAENSPEKSYSAHRSNNTNVSPDEDTSQTSSSSDQSNTSTIVSSNSVSFPSRNSKDSATSSMTKRRRLFKNLPTTTAQDINILTKMAEYSKANNEVYPSVSAKRLSDFVKNWLHNDADPGQVGKRIQELREMYGKYLMNNNNDEGGRPVYSDSLDDRLLLDLSKKLWHPEFGNPNDDSSGGNSSGDKS</sequence>
<evidence type="ECO:0000313" key="4">
    <source>
        <dbReference type="EMBL" id="KAL3530229.1"/>
    </source>
</evidence>
<feature type="compositionally biased region" description="Low complexity" evidence="2">
    <location>
        <begin position="301"/>
        <end position="317"/>
    </location>
</feature>
<dbReference type="Proteomes" id="UP001630127">
    <property type="component" value="Unassembled WGS sequence"/>
</dbReference>
<evidence type="ECO:0000256" key="2">
    <source>
        <dbReference type="SAM" id="MobiDB-lite"/>
    </source>
</evidence>
<feature type="compositionally biased region" description="Low complexity" evidence="2">
    <location>
        <begin position="156"/>
        <end position="181"/>
    </location>
</feature>
<organism evidence="4 5">
    <name type="scientific">Cinchona calisaya</name>
    <dbReference type="NCBI Taxonomy" id="153742"/>
    <lineage>
        <taxon>Eukaryota</taxon>
        <taxon>Viridiplantae</taxon>
        <taxon>Streptophyta</taxon>
        <taxon>Embryophyta</taxon>
        <taxon>Tracheophyta</taxon>
        <taxon>Spermatophyta</taxon>
        <taxon>Magnoliopsida</taxon>
        <taxon>eudicotyledons</taxon>
        <taxon>Gunneridae</taxon>
        <taxon>Pentapetalae</taxon>
        <taxon>asterids</taxon>
        <taxon>lamiids</taxon>
        <taxon>Gentianales</taxon>
        <taxon>Rubiaceae</taxon>
        <taxon>Cinchonoideae</taxon>
        <taxon>Cinchoneae</taxon>
        <taxon>Cinchona</taxon>
    </lineage>
</organism>
<feature type="domain" description="Glabrous enhancer-binding protein-like DBD" evidence="3">
    <location>
        <begin position="205"/>
        <end position="297"/>
    </location>
</feature>
<comment type="similarity">
    <text evidence="1">Belongs to the GeBP family.</text>
</comment>
<dbReference type="Pfam" id="PF04504">
    <property type="entry name" value="GeBP-like_DBD"/>
    <property type="match status" value="1"/>
</dbReference>
<dbReference type="PANTHER" id="PTHR31662">
    <property type="entry name" value="BNAANNG10740D PROTEIN-RELATED"/>
    <property type="match status" value="1"/>
</dbReference>
<dbReference type="AlphaFoldDB" id="A0ABD3AF07"/>
<feature type="region of interest" description="Disordered" evidence="2">
    <location>
        <begin position="70"/>
        <end position="197"/>
    </location>
</feature>
<evidence type="ECO:0000259" key="3">
    <source>
        <dbReference type="Pfam" id="PF04504"/>
    </source>
</evidence>
<accession>A0ABD3AF07</accession>
<dbReference type="InterPro" id="IPR007592">
    <property type="entry name" value="GEBP"/>
</dbReference>
<dbReference type="InterPro" id="IPR053932">
    <property type="entry name" value="GeBP-like_DBD"/>
</dbReference>
<protein>
    <recommendedName>
        <fullName evidence="3">Glabrous enhancer-binding protein-like DBD domain-containing protein</fullName>
    </recommendedName>
</protein>
<keyword evidence="5" id="KW-1185">Reference proteome</keyword>